<dbReference type="AlphaFoldDB" id="A0A9P7GBQ9"/>
<organism evidence="1 2">
    <name type="scientific">Asterophora parasitica</name>
    <dbReference type="NCBI Taxonomy" id="117018"/>
    <lineage>
        <taxon>Eukaryota</taxon>
        <taxon>Fungi</taxon>
        <taxon>Dikarya</taxon>
        <taxon>Basidiomycota</taxon>
        <taxon>Agaricomycotina</taxon>
        <taxon>Agaricomycetes</taxon>
        <taxon>Agaricomycetidae</taxon>
        <taxon>Agaricales</taxon>
        <taxon>Tricholomatineae</taxon>
        <taxon>Lyophyllaceae</taxon>
        <taxon>Asterophora</taxon>
    </lineage>
</organism>
<accession>A0A9P7GBQ9</accession>
<dbReference type="PANTHER" id="PTHR21013">
    <property type="entry name" value="ATP SYNTHASE MITOCHONDRIAL F1 COMPLEX ASSEMBLY FACTOR 2/ATP12 PROTEIN, MITOCHONDRIAL PRECURSOR"/>
    <property type="match status" value="1"/>
</dbReference>
<dbReference type="GO" id="GO:0005739">
    <property type="term" value="C:mitochondrion"/>
    <property type="evidence" value="ECO:0007669"/>
    <property type="project" value="TreeGrafter"/>
</dbReference>
<evidence type="ECO:0000313" key="1">
    <source>
        <dbReference type="EMBL" id="KAG5647138.1"/>
    </source>
</evidence>
<proteinExistence type="predicted"/>
<dbReference type="InterPro" id="IPR023335">
    <property type="entry name" value="ATP12_ortho_dom_sf"/>
</dbReference>
<dbReference type="Proteomes" id="UP000775547">
    <property type="component" value="Unassembled WGS sequence"/>
</dbReference>
<comment type="caution">
    <text evidence="1">The sequence shown here is derived from an EMBL/GenBank/DDBJ whole genome shotgun (WGS) entry which is preliminary data.</text>
</comment>
<name>A0A9P7GBQ9_9AGAR</name>
<sequence>MLQSKLDLVLSSFYQDYPPQLERLQAEHWGPLLEWARKTFGIEIHKAESLLFSSQPDATREKLREVLSELDQWELAAVERATYTTKSLIIALALVKKHLSVEQAALAATVEVSSQIERWGEVEDIHSRLIRPVRDPPVHERLWARPRTANAVAVPHTHPITAKQIPLPLDIPLLVARHVCFALFAAYRFPTDPNPRRPTTAALIVSEFSELRHQAYIRAL</sequence>
<reference evidence="1" key="1">
    <citation type="submission" date="2020-07" db="EMBL/GenBank/DDBJ databases">
        <authorList>
            <person name="Nieuwenhuis M."/>
            <person name="Van De Peppel L.J.J."/>
        </authorList>
    </citation>
    <scope>NUCLEOTIDE SEQUENCE</scope>
    <source>
        <strain evidence="1">AP01</strain>
        <tissue evidence="1">Mycelium</tissue>
    </source>
</reference>
<dbReference type="SUPFAM" id="SSF160909">
    <property type="entry name" value="ATP12-like"/>
    <property type="match status" value="1"/>
</dbReference>
<dbReference type="Gene3D" id="1.10.3580.10">
    <property type="entry name" value="ATP12 ATPase"/>
    <property type="match status" value="1"/>
</dbReference>
<reference evidence="1" key="2">
    <citation type="submission" date="2021-10" db="EMBL/GenBank/DDBJ databases">
        <title>Phylogenomics reveals ancestral predisposition of the termite-cultivated fungus Termitomyces towards a domesticated lifestyle.</title>
        <authorList>
            <person name="Auxier B."/>
            <person name="Grum-Grzhimaylo A."/>
            <person name="Cardenas M.E."/>
            <person name="Lodge J.D."/>
            <person name="Laessoe T."/>
            <person name="Pedersen O."/>
            <person name="Smith M.E."/>
            <person name="Kuyper T.W."/>
            <person name="Franco-Molano E.A."/>
            <person name="Baroni T.J."/>
            <person name="Aanen D.K."/>
        </authorList>
    </citation>
    <scope>NUCLEOTIDE SEQUENCE</scope>
    <source>
        <strain evidence="1">AP01</strain>
        <tissue evidence="1">Mycelium</tissue>
    </source>
</reference>
<dbReference type="OrthoDB" id="5673at2759"/>
<gene>
    <name evidence="1" type="ORF">DXG03_001093</name>
</gene>
<dbReference type="EMBL" id="JABCKV010000012">
    <property type="protein sequence ID" value="KAG5647138.1"/>
    <property type="molecule type" value="Genomic_DNA"/>
</dbReference>
<evidence type="ECO:0000313" key="2">
    <source>
        <dbReference type="Proteomes" id="UP000775547"/>
    </source>
</evidence>
<keyword evidence="2" id="KW-1185">Reference proteome</keyword>
<dbReference type="PANTHER" id="PTHR21013:SF10">
    <property type="entry name" value="ATP SYNTHASE MITOCHONDRIAL F1 COMPLEX ASSEMBLY FACTOR 2"/>
    <property type="match status" value="1"/>
</dbReference>
<dbReference type="InterPro" id="IPR011419">
    <property type="entry name" value="ATP12_ATP_synth-F1-assembly"/>
</dbReference>
<dbReference type="GO" id="GO:0033615">
    <property type="term" value="P:mitochondrial proton-transporting ATP synthase complex assembly"/>
    <property type="evidence" value="ECO:0007669"/>
    <property type="project" value="TreeGrafter"/>
</dbReference>
<protein>
    <submittedName>
        <fullName evidence="1">Uncharacterized protein</fullName>
    </submittedName>
</protein>